<evidence type="ECO:0000256" key="1">
    <source>
        <dbReference type="SAM" id="MobiDB-lite"/>
    </source>
</evidence>
<feature type="region of interest" description="Disordered" evidence="1">
    <location>
        <begin position="278"/>
        <end position="312"/>
    </location>
</feature>
<dbReference type="Proteomes" id="UP000272942">
    <property type="component" value="Unassembled WGS sequence"/>
</dbReference>
<feature type="compositionally biased region" description="Low complexity" evidence="1">
    <location>
        <begin position="464"/>
        <end position="484"/>
    </location>
</feature>
<feature type="compositionally biased region" description="Polar residues" evidence="1">
    <location>
        <begin position="430"/>
        <end position="440"/>
    </location>
</feature>
<protein>
    <submittedName>
        <fullName evidence="2">Uncharacterized protein</fullName>
    </submittedName>
</protein>
<feature type="region of interest" description="Disordered" evidence="1">
    <location>
        <begin position="402"/>
        <end position="440"/>
    </location>
</feature>
<gene>
    <name evidence="2" type="ORF">ECPE_LOCUS17293</name>
</gene>
<keyword evidence="3" id="KW-1185">Reference proteome</keyword>
<dbReference type="OrthoDB" id="2135488at2759"/>
<feature type="compositionally biased region" description="Polar residues" evidence="1">
    <location>
        <begin position="161"/>
        <end position="180"/>
    </location>
</feature>
<feature type="compositionally biased region" description="Low complexity" evidence="1">
    <location>
        <begin position="405"/>
        <end position="429"/>
    </location>
</feature>
<dbReference type="CDD" id="cd22249">
    <property type="entry name" value="UDM1_RNF168_RNF169-like"/>
    <property type="match status" value="1"/>
</dbReference>
<accession>A0A3P8LAE3</accession>
<name>A0A3P8LAE3_9TREM</name>
<proteinExistence type="predicted"/>
<feature type="region of interest" description="Disordered" evidence="1">
    <location>
        <begin position="66"/>
        <end position="87"/>
    </location>
</feature>
<evidence type="ECO:0000313" key="3">
    <source>
        <dbReference type="Proteomes" id="UP000272942"/>
    </source>
</evidence>
<feature type="compositionally biased region" description="Basic and acidic residues" evidence="1">
    <location>
        <begin position="133"/>
        <end position="143"/>
    </location>
</feature>
<reference evidence="2 3" key="1">
    <citation type="submission" date="2018-11" db="EMBL/GenBank/DDBJ databases">
        <authorList>
            <consortium name="Pathogen Informatics"/>
        </authorList>
    </citation>
    <scope>NUCLEOTIDE SEQUENCE [LARGE SCALE GENOMIC DNA]</scope>
    <source>
        <strain evidence="2 3">Egypt</strain>
    </source>
</reference>
<sequence length="575" mass="63016">MVKAVATILHTKQTLGYLNFDISPTNEAFKKNLERLLKVSDRWCVVQTPLLAEYLGENVLNSVTHDVSPKRDQTSIKRPHPSSTYRKRTTRVLGFRPRGKPESVTVKEAYLEKLKDECQRKRVHVPIPGRSFARQDETDDAAHSDGSGFMGSSTIHRRDSLLTTNRKTAIPQTWNRSSDSSVRKPPASSTPHPSSWSRTGADLPERTSDSRPIPLAERLAARTSAAANCRKASGIKLLDFDQLPAFGPKAKQLRKEQMEKEREMKKLEKEERLKEQRAAREAAKLARQSERQAQMEARRHNTSTTWNAVPPPTTADVLMPHAGENDTGLNHEKAVADMNIDKNHHCLSDTAAIGDHRLPTGASQAVSQKPFGLTPASNAGNFMVRHPLLGFNPSARMSIHGNDMTSSVSSSIQSGFSSSYSSTTTTSSSFAPPNSYTLQSNSQLVDMPDETHVAHSNASTHLLSEPPRQSQPQVQSQPPQSQTQLVHRAQSQQHQATPILITSSTNPTTPHRVIAPRLAGVPTIKVVSGPHPNPLIRIETAMAAAAATTKTTTIAPPRALSGMLITCRIKTASLP</sequence>
<feature type="compositionally biased region" description="Polar residues" evidence="1">
    <location>
        <begin position="489"/>
        <end position="509"/>
    </location>
</feature>
<feature type="region of interest" description="Disordered" evidence="1">
    <location>
        <begin position="453"/>
        <end position="511"/>
    </location>
</feature>
<feature type="compositionally biased region" description="Basic residues" evidence="1">
    <location>
        <begin position="77"/>
        <end position="87"/>
    </location>
</feature>
<feature type="compositionally biased region" description="Basic and acidic residues" evidence="1">
    <location>
        <begin position="278"/>
        <end position="290"/>
    </location>
</feature>
<evidence type="ECO:0000313" key="2">
    <source>
        <dbReference type="EMBL" id="VDP94583.1"/>
    </source>
</evidence>
<organism evidence="2 3">
    <name type="scientific">Echinostoma caproni</name>
    <dbReference type="NCBI Taxonomy" id="27848"/>
    <lineage>
        <taxon>Eukaryota</taxon>
        <taxon>Metazoa</taxon>
        <taxon>Spiralia</taxon>
        <taxon>Lophotrochozoa</taxon>
        <taxon>Platyhelminthes</taxon>
        <taxon>Trematoda</taxon>
        <taxon>Digenea</taxon>
        <taxon>Plagiorchiida</taxon>
        <taxon>Echinostomata</taxon>
        <taxon>Echinostomatoidea</taxon>
        <taxon>Echinostomatidae</taxon>
        <taxon>Echinostoma</taxon>
    </lineage>
</organism>
<feature type="compositionally biased region" description="Polar residues" evidence="1">
    <location>
        <begin position="187"/>
        <end position="198"/>
    </location>
</feature>
<dbReference type="AlphaFoldDB" id="A0A3P8LAE3"/>
<dbReference type="EMBL" id="UZAN01068494">
    <property type="protein sequence ID" value="VDP94583.1"/>
    <property type="molecule type" value="Genomic_DNA"/>
</dbReference>
<feature type="region of interest" description="Disordered" evidence="1">
    <location>
        <begin position="126"/>
        <end position="213"/>
    </location>
</feature>